<sequence length="254" mass="29904">MDSNNRLLFKEYQKDKGNINLRNQIVIENMALVPYSIKKNRSYVDGIHDYEELLQEGYYKLIKAVETFDPDLGFKFSTYAIKYLLSISRDRQEYNKDISLDTPISTNDESLTVEETVKDDSINIESDVLDREFYKNVRLQLNFNLSSKEINIIRLLYGIGTDRKSLNDIATLINVSKGEVSRIQKKALNKLRKYNYFKDLYRERNISYISGIRYDREKTSKTYRISRPTEDKAIDLVGLENNIINDMYHGFESY</sequence>
<evidence type="ECO:0000256" key="4">
    <source>
        <dbReference type="ARBA" id="ARBA00023163"/>
    </source>
</evidence>
<gene>
    <name evidence="6" type="ORF">SAMN00017477_1580</name>
</gene>
<dbReference type="NCBIfam" id="TIGR02937">
    <property type="entry name" value="sigma70-ECF"/>
    <property type="match status" value="1"/>
</dbReference>
<keyword evidence="1" id="KW-0805">Transcription regulation</keyword>
<dbReference type="InterPro" id="IPR007630">
    <property type="entry name" value="RNA_pol_sigma70_r4"/>
</dbReference>
<evidence type="ECO:0000256" key="2">
    <source>
        <dbReference type="ARBA" id="ARBA00023082"/>
    </source>
</evidence>
<protein>
    <submittedName>
        <fullName evidence="6">RNA polymerase, sigma 27/28 subunit, RpsK/SigK</fullName>
    </submittedName>
</protein>
<dbReference type="PANTHER" id="PTHR30603">
    <property type="entry name" value="RNA POLYMERASE SIGMA FACTOR RPO"/>
    <property type="match status" value="1"/>
</dbReference>
<dbReference type="Pfam" id="PF04545">
    <property type="entry name" value="Sigma70_r4"/>
    <property type="match status" value="1"/>
</dbReference>
<organism evidence="6 7">
    <name type="scientific">Peptoniphilus asaccharolyticus DSM 20463</name>
    <dbReference type="NCBI Taxonomy" id="573058"/>
    <lineage>
        <taxon>Bacteria</taxon>
        <taxon>Bacillati</taxon>
        <taxon>Bacillota</taxon>
        <taxon>Tissierellia</taxon>
        <taxon>Tissierellales</taxon>
        <taxon>Peptoniphilaceae</taxon>
        <taxon>Peptoniphilus</taxon>
    </lineage>
</organism>
<dbReference type="OrthoDB" id="1693255at2"/>
<keyword evidence="7" id="KW-1185">Reference proteome</keyword>
<feature type="domain" description="RNA polymerase sigma-70" evidence="5">
    <location>
        <begin position="165"/>
        <end position="191"/>
    </location>
</feature>
<dbReference type="InterPro" id="IPR007627">
    <property type="entry name" value="RNA_pol_sigma70_r2"/>
</dbReference>
<proteinExistence type="predicted"/>
<dbReference type="RefSeq" id="WP_084231144.1">
    <property type="nucleotide sequence ID" value="NZ_FWWR01000011.1"/>
</dbReference>
<dbReference type="PROSITE" id="PS00716">
    <property type="entry name" value="SIGMA70_2"/>
    <property type="match status" value="1"/>
</dbReference>
<dbReference type="InterPro" id="IPR000943">
    <property type="entry name" value="RNA_pol_sigma70"/>
</dbReference>
<evidence type="ECO:0000256" key="3">
    <source>
        <dbReference type="ARBA" id="ARBA00023125"/>
    </source>
</evidence>
<dbReference type="Proteomes" id="UP000192368">
    <property type="component" value="Unassembled WGS sequence"/>
</dbReference>
<evidence type="ECO:0000313" key="6">
    <source>
        <dbReference type="EMBL" id="SMB90151.1"/>
    </source>
</evidence>
<evidence type="ECO:0000256" key="1">
    <source>
        <dbReference type="ARBA" id="ARBA00023015"/>
    </source>
</evidence>
<dbReference type="GO" id="GO:0006352">
    <property type="term" value="P:DNA-templated transcription initiation"/>
    <property type="evidence" value="ECO:0007669"/>
    <property type="project" value="InterPro"/>
</dbReference>
<dbReference type="Pfam" id="PF04542">
    <property type="entry name" value="Sigma70_r2"/>
    <property type="match status" value="1"/>
</dbReference>
<evidence type="ECO:0000313" key="7">
    <source>
        <dbReference type="Proteomes" id="UP000192368"/>
    </source>
</evidence>
<name>A0A1W1VAS6_PEPAS</name>
<dbReference type="Gene3D" id="1.10.1740.10">
    <property type="match status" value="1"/>
</dbReference>
<reference evidence="7" key="1">
    <citation type="submission" date="2017-04" db="EMBL/GenBank/DDBJ databases">
        <authorList>
            <person name="Varghese N."/>
            <person name="Submissions S."/>
        </authorList>
    </citation>
    <scope>NUCLEOTIDE SEQUENCE [LARGE SCALE GENOMIC DNA]</scope>
    <source>
        <strain evidence="7">DSM 20463</strain>
    </source>
</reference>
<dbReference type="SUPFAM" id="SSF88659">
    <property type="entry name" value="Sigma3 and sigma4 domains of RNA polymerase sigma factors"/>
    <property type="match status" value="1"/>
</dbReference>
<dbReference type="AlphaFoldDB" id="A0A1W1VAS6"/>
<dbReference type="InterPro" id="IPR036388">
    <property type="entry name" value="WH-like_DNA-bd_sf"/>
</dbReference>
<accession>A0A1W1VAS6</accession>
<dbReference type="EMBL" id="FWWR01000011">
    <property type="protein sequence ID" value="SMB90151.1"/>
    <property type="molecule type" value="Genomic_DNA"/>
</dbReference>
<keyword evidence="4" id="KW-0804">Transcription</keyword>
<dbReference type="STRING" id="573058.SAMN00017477_1580"/>
<dbReference type="PRINTS" id="PR00046">
    <property type="entry name" value="SIGMA70FCT"/>
</dbReference>
<evidence type="ECO:0000259" key="5">
    <source>
        <dbReference type="PROSITE" id="PS00716"/>
    </source>
</evidence>
<dbReference type="InterPro" id="IPR050239">
    <property type="entry name" value="Sigma-70_RNA_pol_init_factors"/>
</dbReference>
<dbReference type="GO" id="GO:0016987">
    <property type="term" value="F:sigma factor activity"/>
    <property type="evidence" value="ECO:0007669"/>
    <property type="project" value="UniProtKB-KW"/>
</dbReference>
<dbReference type="GO" id="GO:0003677">
    <property type="term" value="F:DNA binding"/>
    <property type="evidence" value="ECO:0007669"/>
    <property type="project" value="UniProtKB-KW"/>
</dbReference>
<keyword evidence="2" id="KW-0731">Sigma factor</keyword>
<dbReference type="Gene3D" id="1.10.10.10">
    <property type="entry name" value="Winged helix-like DNA-binding domain superfamily/Winged helix DNA-binding domain"/>
    <property type="match status" value="1"/>
</dbReference>
<dbReference type="InterPro" id="IPR013325">
    <property type="entry name" value="RNA_pol_sigma_r2"/>
</dbReference>
<dbReference type="InterPro" id="IPR013324">
    <property type="entry name" value="RNA_pol_sigma_r3/r4-like"/>
</dbReference>
<keyword evidence="3" id="KW-0238">DNA-binding</keyword>
<dbReference type="InterPro" id="IPR014284">
    <property type="entry name" value="RNA_pol_sigma-70_dom"/>
</dbReference>
<dbReference type="SUPFAM" id="SSF88946">
    <property type="entry name" value="Sigma2 domain of RNA polymerase sigma factors"/>
    <property type="match status" value="1"/>
</dbReference>
<dbReference type="PANTHER" id="PTHR30603:SF47">
    <property type="entry name" value="RNA POLYMERASE SIGMA FACTOR SIGD, CHLOROPLASTIC"/>
    <property type="match status" value="1"/>
</dbReference>